<dbReference type="EMBL" id="DS985274">
    <property type="protein sequence ID" value="EDV19395.1"/>
    <property type="molecule type" value="Genomic_DNA"/>
</dbReference>
<name>B3SCX3_TRIAD</name>
<dbReference type="PANTHER" id="PTHR47352:SF1">
    <property type="entry name" value="CLASS I PEPTIDE CHAIN RELEASE FACTOR"/>
    <property type="match status" value="1"/>
</dbReference>
<dbReference type="PhylomeDB" id="B3SCX3"/>
<feature type="non-terminal residue" evidence="2">
    <location>
        <position position="1"/>
    </location>
</feature>
<reference evidence="2 3" key="1">
    <citation type="journal article" date="2008" name="Nature">
        <title>The Trichoplax genome and the nature of placozoans.</title>
        <authorList>
            <person name="Srivastava M."/>
            <person name="Begovic E."/>
            <person name="Chapman J."/>
            <person name="Putnam N.H."/>
            <person name="Hellsten U."/>
            <person name="Kawashima T."/>
            <person name="Kuo A."/>
            <person name="Mitros T."/>
            <person name="Salamov A."/>
            <person name="Carpenter M.L."/>
            <person name="Signorovitch A.Y."/>
            <person name="Moreno M.A."/>
            <person name="Kamm K."/>
            <person name="Grimwood J."/>
            <person name="Schmutz J."/>
            <person name="Shapiro H."/>
            <person name="Grigoriev I.V."/>
            <person name="Buss L.W."/>
            <person name="Schierwater B."/>
            <person name="Dellaporta S.L."/>
            <person name="Rokhsar D.S."/>
        </authorList>
    </citation>
    <scope>NUCLEOTIDE SEQUENCE [LARGE SCALE GENOMIC DNA]</scope>
    <source>
        <strain evidence="2 3">Grell-BS-1999</strain>
    </source>
</reference>
<dbReference type="AlphaFoldDB" id="B3SCX3"/>
<dbReference type="CTD" id="6759321"/>
<dbReference type="InterPro" id="IPR000352">
    <property type="entry name" value="Pep_chain_release_fac_I"/>
</dbReference>
<dbReference type="PANTHER" id="PTHR47352">
    <property type="entry name" value="CLASS I PEPTIDE CHAIN RELEASE FACTOR"/>
    <property type="match status" value="1"/>
</dbReference>
<dbReference type="STRING" id="10228.B3SCX3"/>
<protein>
    <recommendedName>
        <fullName evidence="1">Prokaryotic-type class I peptide chain release factors domain-containing protein</fullName>
    </recommendedName>
</protein>
<feature type="non-terminal residue" evidence="2">
    <location>
        <position position="90"/>
    </location>
</feature>
<dbReference type="GeneID" id="6759321"/>
<dbReference type="Gene3D" id="3.30.160.20">
    <property type="match status" value="1"/>
</dbReference>
<accession>B3SCX3</accession>
<proteinExistence type="predicted"/>
<dbReference type="InParanoid" id="B3SCX3"/>
<organism evidence="2 3">
    <name type="scientific">Trichoplax adhaerens</name>
    <name type="common">Trichoplax reptans</name>
    <dbReference type="NCBI Taxonomy" id="10228"/>
    <lineage>
        <taxon>Eukaryota</taxon>
        <taxon>Metazoa</taxon>
        <taxon>Placozoa</taxon>
        <taxon>Uniplacotomia</taxon>
        <taxon>Trichoplacea</taxon>
        <taxon>Trichoplacidae</taxon>
        <taxon>Trichoplax</taxon>
    </lineage>
</organism>
<keyword evidence="3" id="KW-1185">Reference proteome</keyword>
<dbReference type="Proteomes" id="UP000009022">
    <property type="component" value="Unassembled WGS sequence"/>
</dbReference>
<gene>
    <name evidence="2" type="ORF">TRIADDRAFT_17765</name>
</gene>
<dbReference type="OrthoDB" id="270639at2759"/>
<dbReference type="KEGG" id="tad:TRIADDRAFT_17765"/>
<dbReference type="SUPFAM" id="SSF110916">
    <property type="entry name" value="Peptidyl-tRNA hydrolase domain-like"/>
    <property type="match status" value="1"/>
</dbReference>
<dbReference type="FunFam" id="3.30.160.20:FF:000147">
    <property type="entry name" value="Predicted protein"/>
    <property type="match status" value="1"/>
</dbReference>
<evidence type="ECO:0000313" key="2">
    <source>
        <dbReference type="EMBL" id="EDV19395.1"/>
    </source>
</evidence>
<dbReference type="eggNOG" id="KOG3429">
    <property type="taxonomic scope" value="Eukaryota"/>
</dbReference>
<dbReference type="OMA" id="MEWIPEW"/>
<dbReference type="GO" id="GO:0003747">
    <property type="term" value="F:translation release factor activity"/>
    <property type="evidence" value="ECO:0007669"/>
    <property type="project" value="InterPro"/>
</dbReference>
<evidence type="ECO:0000259" key="1">
    <source>
        <dbReference type="Pfam" id="PF00472"/>
    </source>
</evidence>
<sequence>IILDCLDVKYSKSGGPGGQNVNKVNTKVDVRFHVDSMEWIPEWVKQRLCQLEKKRINKEGQLVISSTKFRSQKLNLDDAIQKLEDIINKA</sequence>
<evidence type="ECO:0000313" key="3">
    <source>
        <dbReference type="Proteomes" id="UP000009022"/>
    </source>
</evidence>
<dbReference type="HOGENOM" id="CLU_089470_6_3_1"/>
<dbReference type="Pfam" id="PF00472">
    <property type="entry name" value="RF-1"/>
    <property type="match status" value="1"/>
</dbReference>
<feature type="domain" description="Prokaryotic-type class I peptide chain release factors" evidence="1">
    <location>
        <begin position="6"/>
        <end position="87"/>
    </location>
</feature>
<dbReference type="RefSeq" id="XP_002118084.1">
    <property type="nucleotide sequence ID" value="XM_002118048.1"/>
</dbReference>